<protein>
    <submittedName>
        <fullName evidence="11">Myb-like protein X</fullName>
    </submittedName>
</protein>
<evidence type="ECO:0000259" key="10">
    <source>
        <dbReference type="Pfam" id="PF13886"/>
    </source>
</evidence>
<evidence type="ECO:0000256" key="6">
    <source>
        <dbReference type="SAM" id="MobiDB-lite"/>
    </source>
</evidence>
<keyword evidence="8" id="KW-0732">Signal</keyword>
<evidence type="ECO:0000313" key="11">
    <source>
        <dbReference type="EMBL" id="CRG87205.1"/>
    </source>
</evidence>
<feature type="region of interest" description="Disordered" evidence="6">
    <location>
        <begin position="1321"/>
        <end position="1437"/>
    </location>
</feature>
<feature type="compositionally biased region" description="Polar residues" evidence="6">
    <location>
        <begin position="1262"/>
        <end position="1272"/>
    </location>
</feature>
<evidence type="ECO:0000313" key="12">
    <source>
        <dbReference type="Proteomes" id="UP000054383"/>
    </source>
</evidence>
<feature type="region of interest" description="Disordered" evidence="6">
    <location>
        <begin position="1596"/>
        <end position="1625"/>
    </location>
</feature>
<feature type="region of interest" description="Disordered" evidence="6">
    <location>
        <begin position="1262"/>
        <end position="1283"/>
    </location>
</feature>
<feature type="region of interest" description="Disordered" evidence="6">
    <location>
        <begin position="536"/>
        <end position="574"/>
    </location>
</feature>
<feature type="transmembrane region" description="Helical" evidence="7">
    <location>
        <begin position="192"/>
        <end position="208"/>
    </location>
</feature>
<evidence type="ECO:0000256" key="4">
    <source>
        <dbReference type="ARBA" id="ARBA00023136"/>
    </source>
</evidence>
<feature type="compositionally biased region" description="Basic and acidic residues" evidence="6">
    <location>
        <begin position="652"/>
        <end position="661"/>
    </location>
</feature>
<feature type="transmembrane region" description="Helical" evidence="7">
    <location>
        <begin position="105"/>
        <end position="126"/>
    </location>
</feature>
<feature type="compositionally biased region" description="Low complexity" evidence="6">
    <location>
        <begin position="560"/>
        <end position="572"/>
    </location>
</feature>
<feature type="domain" description="TM7S3/TM198-like" evidence="10">
    <location>
        <begin position="113"/>
        <end position="316"/>
    </location>
</feature>
<evidence type="ECO:0000256" key="8">
    <source>
        <dbReference type="SAM" id="SignalP"/>
    </source>
</evidence>
<evidence type="ECO:0000256" key="7">
    <source>
        <dbReference type="SAM" id="Phobius"/>
    </source>
</evidence>
<dbReference type="InterPro" id="IPR019383">
    <property type="entry name" value="Golgin_A_7/ERF4"/>
</dbReference>
<feature type="compositionally biased region" description="Low complexity" evidence="6">
    <location>
        <begin position="1389"/>
        <end position="1399"/>
    </location>
</feature>
<dbReference type="InterPro" id="IPR025256">
    <property type="entry name" value="TM7S3/TM198-like_dom"/>
</dbReference>
<feature type="region of interest" description="Disordered" evidence="6">
    <location>
        <begin position="934"/>
        <end position="1029"/>
    </location>
</feature>
<evidence type="ECO:0000256" key="5">
    <source>
        <dbReference type="SAM" id="Coils"/>
    </source>
</evidence>
<gene>
    <name evidence="11" type="ORF">PISL3812_04222</name>
</gene>
<feature type="compositionally biased region" description="Polar residues" evidence="6">
    <location>
        <begin position="1408"/>
        <end position="1432"/>
    </location>
</feature>
<evidence type="ECO:0000256" key="1">
    <source>
        <dbReference type="ARBA" id="ARBA00004141"/>
    </source>
</evidence>
<dbReference type="Pfam" id="PF10256">
    <property type="entry name" value="Erf4"/>
    <property type="match status" value="1"/>
</dbReference>
<keyword evidence="4 7" id="KW-0472">Membrane</keyword>
<dbReference type="STRING" id="28573.A0A0U1LVG6"/>
<reference evidence="11 12" key="1">
    <citation type="submission" date="2015-04" db="EMBL/GenBank/DDBJ databases">
        <authorList>
            <person name="Syromyatnikov M.Y."/>
            <person name="Popov V.N."/>
        </authorList>
    </citation>
    <scope>NUCLEOTIDE SEQUENCE [LARGE SCALE GENOMIC DNA]</scope>
    <source>
        <strain evidence="11">WF-38-12</strain>
    </source>
</reference>
<feature type="transmembrane region" description="Helical" evidence="7">
    <location>
        <begin position="301"/>
        <end position="319"/>
    </location>
</feature>
<keyword evidence="2 7" id="KW-0812">Transmembrane</keyword>
<feature type="chain" id="PRO_5018054173" evidence="8">
    <location>
        <begin position="24"/>
        <end position="1625"/>
    </location>
</feature>
<dbReference type="PANTHER" id="PTHR39469">
    <property type="entry name" value="CHROMOSOME 1, WHOLE GENOME SHOTGUN SEQUENCE"/>
    <property type="match status" value="1"/>
</dbReference>
<feature type="coiled-coil region" evidence="5">
    <location>
        <begin position="326"/>
        <end position="353"/>
    </location>
</feature>
<keyword evidence="12" id="KW-1185">Reference proteome</keyword>
<keyword evidence="5" id="KW-0175">Coiled coil</keyword>
<feature type="compositionally biased region" description="Polar residues" evidence="6">
    <location>
        <begin position="1607"/>
        <end position="1625"/>
    </location>
</feature>
<evidence type="ECO:0000256" key="2">
    <source>
        <dbReference type="ARBA" id="ARBA00022692"/>
    </source>
</evidence>
<feature type="compositionally biased region" description="Basic and acidic residues" evidence="6">
    <location>
        <begin position="437"/>
        <end position="465"/>
    </location>
</feature>
<evidence type="ECO:0000256" key="3">
    <source>
        <dbReference type="ARBA" id="ARBA00022989"/>
    </source>
</evidence>
<sequence>MRFHIKLFFCLALLGYLVSASDAFVRRDVTITSIPDAHATTHINTHSELATSIPTATTGLAAASTSMIDIHTDIVSGAAPTSLSSSLNSTSDTFNGIGLPLRPTITPAIAIAGVVLIITGIAYNLIGIKNLWIHVFLSAAFLTSLSITVLIEYVMNPPVSNGVQGAYFVAVLLTGLIFGGISLVFKELTEGLGCLLGGFCLSMWFLSLKDGGLLTGSTNKGAFIGAFCVVVYAFSFTSYTRPYALIVSTAFAGSTATILGIDCFSRAGLKEFWLYIWGLNDDVFPLNTTTYPLTRGIRVELAAIIVVCFLGVLSQFRLWKVIRDRRQKQEAVLAEEQQKKDEAELELGRTLEEEKLRELARWEAVYGEQSKSESTIAEKSVVTPGLHRTHSAPDILRKDSEADVEMVVLSVREGHKGVFAEKTEEDVKGANNTDEEENHKETVDAQSSEKPEAGDGAKKDTEHGQANETPENPPVRVPTPLQCVQSPPFKIPNPNEKGQENDVHSIEAIVDDDESIANRLSRRLSGVSILQRLTRRNSSRRNSTHINSRQITSDSEEMLVPQSPSSPASSVQGIPDDISFEMQHTEPHAVLDAESNAEIYEDRNDALKEFTPNDSGPNPAPEEAEDQNSTLSPTAHEESQSQPDQEPAIETITEKENEKQNAEQPHGLGLSSEKHRHTLDGGSSSFLEVTPAPARSLVASTAETGSRKGKSVESPKIPQQAQLRPQPSSNSPSSTGKKESLTAGAVEHLPSHVSPLITSYRTNEWAKHLSVADTPALEDIELSPTLVNSDEESTVPVKVEELTQTATTAAPPPAVDRRASLPEKLDTVQRASSNVSRRSALEAASQRSPSIYMDNAARFPANIHAASSPDLLLVNPTRSPLSSGIQGGFRSSSTPFLGTSLVTSPIDESQVVNYDSQPVEGSLSLMAQREQMVQSRMSSVSLTRHSWMPQRSQSRQSGDEDLHPRPASQLNLAEDDDDMPLAQRRALLRQQSVSPVNMAPKTDDQSRPTADIYPVAGRLSRDPRGSVQSKTMQMAAWRESLQGDLTRSQTPLVDVDMARQGLMDQQRRAQIAKTQRALASENLDNSIAERMRRGEMQDVHREAMRRMQAAANRKAQDEAQTVSLIQRVGSARPRSRLAKALKSKISWCFATASANSTSLIVPSGKAGCCWFGEFHISSGSWGRLETAVRRLLVALRVLFASTNTASSARHQFSHNLSPLAAKNSHRDFSTGELNIHIATPPPLHHAPDTHVRGHQRVSSRNHVSFSCNNNPQPRAGAAAASSVKYTSRPWNPINHVPRTTVVTTTQFAKDSNEDLRTARDAYPLLSIPEQRRSRQAPSPSSLAVERSAAESESGRTSIALPYSRRRSEQLNVEVEDSATMPEEQENRAPGQGQQLQPDDGVTHPPRHVQSNSSLRNSTYATYPAQGNQNTGSDEAEVAEELAWGPAHPCYPHLNPHVPLHSDEFTTTRIIRIRRDWMVKGDLAPTFSNLYPEILDPLVSEQEFRRIVSKINSELVKAFDPWSLRNWLDGAIGLITGWVFDDLSLPGIKSHLRRVEDWLDTWNREVGSKEGVQIWSLRRTAYMTIDIQIPDPKIGLINSEAPSAPGTRPNTGPTSQIPATTEETRG</sequence>
<dbReference type="GO" id="GO:0016020">
    <property type="term" value="C:membrane"/>
    <property type="evidence" value="ECO:0007669"/>
    <property type="project" value="UniProtKB-SubCell"/>
</dbReference>
<keyword evidence="3 7" id="KW-1133">Transmembrane helix</keyword>
<accession>A0A0U1LVG6</accession>
<feature type="compositionally biased region" description="Polar residues" evidence="6">
    <location>
        <begin position="934"/>
        <end position="956"/>
    </location>
</feature>
<feature type="compositionally biased region" description="Polar residues" evidence="6">
    <location>
        <begin position="717"/>
        <end position="735"/>
    </location>
</feature>
<feature type="region of interest" description="Disordered" evidence="6">
    <location>
        <begin position="589"/>
        <end position="747"/>
    </location>
</feature>
<feature type="transmembrane region" description="Helical" evidence="7">
    <location>
        <begin position="166"/>
        <end position="185"/>
    </location>
</feature>
<comment type="subcellular location">
    <subcellularLocation>
        <location evidence="1">Membrane</location>
        <topology evidence="1">Multi-pass membrane protein</topology>
    </subcellularLocation>
</comment>
<name>A0A0U1LVG6_TALIS</name>
<dbReference type="OrthoDB" id="5377273at2759"/>
<feature type="domain" description="Golgin subfamily A member 7/ERF4" evidence="9">
    <location>
        <begin position="1469"/>
        <end position="1585"/>
    </location>
</feature>
<dbReference type="EMBL" id="CVMT01000003">
    <property type="protein sequence ID" value="CRG87205.1"/>
    <property type="molecule type" value="Genomic_DNA"/>
</dbReference>
<feature type="signal peptide" evidence="8">
    <location>
        <begin position="1"/>
        <end position="23"/>
    </location>
</feature>
<feature type="transmembrane region" description="Helical" evidence="7">
    <location>
        <begin position="133"/>
        <end position="154"/>
    </location>
</feature>
<evidence type="ECO:0000259" key="9">
    <source>
        <dbReference type="Pfam" id="PF10256"/>
    </source>
</evidence>
<feature type="region of interest" description="Disordered" evidence="6">
    <location>
        <begin position="420"/>
        <end position="501"/>
    </location>
</feature>
<dbReference type="PANTHER" id="PTHR39469:SF1">
    <property type="entry name" value="DUF4203 DOMAIN-CONTAINING PROTEIN"/>
    <property type="match status" value="1"/>
</dbReference>
<organism evidence="11 12">
    <name type="scientific">Talaromyces islandicus</name>
    <name type="common">Penicillium islandicum</name>
    <dbReference type="NCBI Taxonomy" id="28573"/>
    <lineage>
        <taxon>Eukaryota</taxon>
        <taxon>Fungi</taxon>
        <taxon>Dikarya</taxon>
        <taxon>Ascomycota</taxon>
        <taxon>Pezizomycotina</taxon>
        <taxon>Eurotiomycetes</taxon>
        <taxon>Eurotiomycetidae</taxon>
        <taxon>Eurotiales</taxon>
        <taxon>Trichocomaceae</taxon>
        <taxon>Talaromyces</taxon>
        <taxon>Talaromyces sect. Islandici</taxon>
    </lineage>
</organism>
<dbReference type="OMA" id="VQSYRTN"/>
<proteinExistence type="predicted"/>
<feature type="transmembrane region" description="Helical" evidence="7">
    <location>
        <begin position="220"/>
        <end position="236"/>
    </location>
</feature>
<dbReference type="Proteomes" id="UP000054383">
    <property type="component" value="Unassembled WGS sequence"/>
</dbReference>
<dbReference type="Pfam" id="PF13886">
    <property type="entry name" value="TM7S3_TM198"/>
    <property type="match status" value="1"/>
</dbReference>